<evidence type="ECO:0000313" key="3">
    <source>
        <dbReference type="EMBL" id="CAE0404077.1"/>
    </source>
</evidence>
<proteinExistence type="predicted"/>
<reference evidence="3" key="1">
    <citation type="submission" date="2021-01" db="EMBL/GenBank/DDBJ databases">
        <authorList>
            <person name="Corre E."/>
            <person name="Pelletier E."/>
            <person name="Niang G."/>
            <person name="Scheremetjew M."/>
            <person name="Finn R."/>
            <person name="Kale V."/>
            <person name="Holt S."/>
            <person name="Cochrane G."/>
            <person name="Meng A."/>
            <person name="Brown T."/>
            <person name="Cohen L."/>
        </authorList>
    </citation>
    <scope>NUCLEOTIDE SEQUENCE</scope>
    <source>
        <strain evidence="3">CCMP127</strain>
    </source>
</reference>
<dbReference type="EMBL" id="HBIM01002582">
    <property type="protein sequence ID" value="CAE0404077.1"/>
    <property type="molecule type" value="Transcribed_RNA"/>
</dbReference>
<accession>A0A6S8IRE5</accession>
<evidence type="ECO:0008006" key="4">
    <source>
        <dbReference type="Google" id="ProtNLM"/>
    </source>
</evidence>
<evidence type="ECO:0000256" key="1">
    <source>
        <dbReference type="SAM" id="Coils"/>
    </source>
</evidence>
<gene>
    <name evidence="2" type="ORF">ACOF00016_LOCUS2254</name>
    <name evidence="3" type="ORF">ACOF00016_LOCUS2255</name>
</gene>
<dbReference type="AlphaFoldDB" id="A0A6S8IRE5"/>
<sequence>MAPDLVANETKLIDFLRTEDMNVWKAAARFCLYWKYRRQIFGVDRWLRKMTQTGHGALSSDDVAMLRTGYTALVVQPCGSTLAVIDLSRLSVFANDANTRIIFYLATVATNERSQTEGIDILHCVSGAPLPLVDTDPEGWNMIRQALPMKVKQILVAQAYDPWKDALLDSLSYQVTRTAAFKTKRNPNRIQGTSVKSVIDGLEARGIGQQFVPQSLGGWYDYSVFANWTRMRLSVEDIMGSVPVAHNAMFGRMGGPLQDRLPIHDCTPSTRANKGVSVSPRPRQLRLMATPHGQGKRPRIAVNISQVSNPGALELVQQRTELEQQNQAFREENQRLERLLALVRMFVPP</sequence>
<organism evidence="3">
    <name type="scientific">Amphora coffeiformis</name>
    <dbReference type="NCBI Taxonomy" id="265554"/>
    <lineage>
        <taxon>Eukaryota</taxon>
        <taxon>Sar</taxon>
        <taxon>Stramenopiles</taxon>
        <taxon>Ochrophyta</taxon>
        <taxon>Bacillariophyta</taxon>
        <taxon>Bacillariophyceae</taxon>
        <taxon>Bacillariophycidae</taxon>
        <taxon>Thalassiophysales</taxon>
        <taxon>Catenulaceae</taxon>
        <taxon>Amphora</taxon>
    </lineage>
</organism>
<protein>
    <recommendedName>
        <fullName evidence="4">CRAL-TRIO domain-containing protein</fullName>
    </recommendedName>
</protein>
<keyword evidence="1" id="KW-0175">Coiled coil</keyword>
<dbReference type="EMBL" id="HBIM01002581">
    <property type="protein sequence ID" value="CAE0404076.1"/>
    <property type="molecule type" value="Transcribed_RNA"/>
</dbReference>
<name>A0A6S8IRE5_9STRA</name>
<feature type="coiled-coil region" evidence="1">
    <location>
        <begin position="312"/>
        <end position="342"/>
    </location>
</feature>
<evidence type="ECO:0000313" key="2">
    <source>
        <dbReference type="EMBL" id="CAE0404076.1"/>
    </source>
</evidence>